<reference evidence="2 3" key="1">
    <citation type="journal article" date="2015" name="Nature">
        <title>rRNA introns, odd ribosomes, and small enigmatic genomes across a large radiation of phyla.</title>
        <authorList>
            <person name="Brown C.T."/>
            <person name="Hug L.A."/>
            <person name="Thomas B.C."/>
            <person name="Sharon I."/>
            <person name="Castelle C.J."/>
            <person name="Singh A."/>
            <person name="Wilkins M.J."/>
            <person name="Williams K.H."/>
            <person name="Banfield J.F."/>
        </authorList>
    </citation>
    <scope>NUCLEOTIDE SEQUENCE [LARGE SCALE GENOMIC DNA]</scope>
</reference>
<gene>
    <name evidence="2" type="ORF">UW25_C0004G0104</name>
</gene>
<keyword evidence="1" id="KW-1133">Transmembrane helix</keyword>
<evidence type="ECO:0000256" key="1">
    <source>
        <dbReference type="SAM" id="Phobius"/>
    </source>
</evidence>
<evidence type="ECO:0000313" key="2">
    <source>
        <dbReference type="EMBL" id="KKT36776.1"/>
    </source>
</evidence>
<sequence>MENETQNKIEENSRVGQSKETYLLPVSIIVSSVILAVVIYSAGSSSGVRIMQEGKAQVSVLEEEVLPTIGVALPVTWGDLGSQLVKAGAVDADKFKAMYEQRGSFTKEYEALLLGQGNGKLTITKDNAGYLLNLFWALGLANKNPILDSGEMNDPKYGGAGNFASTGGWTLAKGDSMNHYSRHEFFALTAEQQALVDKVSRGIYRPCCGNSTHFPDCNHGMAMLGLLELMASQGASEEDMWRTALAVNSYWFPDTYLTIATYMKGKGVAWKDVNPEEMLGSKYSSASGYAQVSSQVVRPQQERGGNGCGVDSGAPIAIVPKQQSGCGV</sequence>
<dbReference type="AlphaFoldDB" id="A0A837IAS2"/>
<dbReference type="Proteomes" id="UP000033815">
    <property type="component" value="Unassembled WGS sequence"/>
</dbReference>
<organism evidence="2 3">
    <name type="scientific">Candidatus Nomurabacteria bacterium GW2011_GWB1_44_12</name>
    <dbReference type="NCBI Taxonomy" id="1618748"/>
    <lineage>
        <taxon>Bacteria</taxon>
        <taxon>Candidatus Nomuraibacteriota</taxon>
    </lineage>
</organism>
<evidence type="ECO:0000313" key="3">
    <source>
        <dbReference type="Proteomes" id="UP000033815"/>
    </source>
</evidence>
<protein>
    <submittedName>
        <fullName evidence="2">Uncharacterized protein</fullName>
    </submittedName>
</protein>
<keyword evidence="1" id="KW-0812">Transmembrane</keyword>
<accession>A0A837IAS2</accession>
<dbReference type="EMBL" id="LCHP01000004">
    <property type="protein sequence ID" value="KKT36776.1"/>
    <property type="molecule type" value="Genomic_DNA"/>
</dbReference>
<feature type="transmembrane region" description="Helical" evidence="1">
    <location>
        <begin position="21"/>
        <end position="42"/>
    </location>
</feature>
<proteinExistence type="predicted"/>
<keyword evidence="1" id="KW-0472">Membrane</keyword>
<name>A0A837IAS2_9BACT</name>
<comment type="caution">
    <text evidence="2">The sequence shown here is derived from an EMBL/GenBank/DDBJ whole genome shotgun (WGS) entry which is preliminary data.</text>
</comment>